<dbReference type="NCBIfam" id="TIGR01944">
    <property type="entry name" value="rnfB"/>
    <property type="match status" value="1"/>
</dbReference>
<dbReference type="PROSITE" id="PS00198">
    <property type="entry name" value="4FE4S_FER_1"/>
    <property type="match status" value="1"/>
</dbReference>
<feature type="domain" description="4Fe-4S ferredoxin-type" evidence="13">
    <location>
        <begin position="118"/>
        <end position="147"/>
    </location>
</feature>
<proteinExistence type="predicted"/>
<dbReference type="Gene3D" id="3.30.70.20">
    <property type="match status" value="1"/>
</dbReference>
<evidence type="ECO:0000256" key="6">
    <source>
        <dbReference type="ARBA" id="ARBA00022737"/>
    </source>
</evidence>
<keyword evidence="9" id="KW-0408">Iron</keyword>
<dbReference type="OrthoDB" id="9789936at2"/>
<dbReference type="PROSITE" id="PS51656">
    <property type="entry name" value="4FE4S"/>
    <property type="match status" value="1"/>
</dbReference>
<feature type="domain" description="4Fe-4S" evidence="14">
    <location>
        <begin position="13"/>
        <end position="72"/>
    </location>
</feature>
<evidence type="ECO:0000256" key="8">
    <source>
        <dbReference type="ARBA" id="ARBA00022982"/>
    </source>
</evidence>
<keyword evidence="8" id="KW-0249">Electron transport</keyword>
<evidence type="ECO:0000256" key="5">
    <source>
        <dbReference type="ARBA" id="ARBA00022723"/>
    </source>
</evidence>
<name>A0A554XJ48_9BURK</name>
<evidence type="ECO:0000256" key="3">
    <source>
        <dbReference type="ARBA" id="ARBA00022485"/>
    </source>
</evidence>
<dbReference type="PROSITE" id="PS51379">
    <property type="entry name" value="4FE4S_FER_2"/>
    <property type="match status" value="2"/>
</dbReference>
<dbReference type="GO" id="GO:0051539">
    <property type="term" value="F:4 iron, 4 sulfur cluster binding"/>
    <property type="evidence" value="ECO:0007669"/>
    <property type="project" value="UniProtKB-KW"/>
</dbReference>
<dbReference type="RefSeq" id="WP_144327511.1">
    <property type="nucleotide sequence ID" value="NZ_VJON01000004.1"/>
</dbReference>
<dbReference type="InterPro" id="IPR010207">
    <property type="entry name" value="Elect_transpt_cplx_RnfB/RsxB"/>
</dbReference>
<dbReference type="GO" id="GO:0046872">
    <property type="term" value="F:metal ion binding"/>
    <property type="evidence" value="ECO:0007669"/>
    <property type="project" value="UniProtKB-KW"/>
</dbReference>
<dbReference type="SUPFAM" id="SSF54862">
    <property type="entry name" value="4Fe-4S ferredoxins"/>
    <property type="match status" value="1"/>
</dbReference>
<evidence type="ECO:0000259" key="13">
    <source>
        <dbReference type="PROSITE" id="PS51379"/>
    </source>
</evidence>
<evidence type="ECO:0000313" key="15">
    <source>
        <dbReference type="EMBL" id="TSE35857.1"/>
    </source>
</evidence>
<dbReference type="EMBL" id="VJON01000004">
    <property type="protein sequence ID" value="TSE35857.1"/>
    <property type="molecule type" value="Genomic_DNA"/>
</dbReference>
<keyword evidence="16" id="KW-1185">Reference proteome</keyword>
<dbReference type="Proteomes" id="UP000318294">
    <property type="component" value="Unassembled WGS sequence"/>
</dbReference>
<dbReference type="Pfam" id="PF14697">
    <property type="entry name" value="Fer4_21"/>
    <property type="match status" value="1"/>
</dbReference>
<keyword evidence="11" id="KW-0472">Membrane</keyword>
<dbReference type="GO" id="GO:0009055">
    <property type="term" value="F:electron transfer activity"/>
    <property type="evidence" value="ECO:0007669"/>
    <property type="project" value="InterPro"/>
</dbReference>
<keyword evidence="6" id="KW-0677">Repeat</keyword>
<dbReference type="InterPro" id="IPR050294">
    <property type="entry name" value="RnfB_subfamily"/>
</dbReference>
<keyword evidence="3" id="KW-0004">4Fe-4S</keyword>
<gene>
    <name evidence="15" type="primary">rsxB</name>
    <name evidence="15" type="ORF">Tchar_00437</name>
</gene>
<keyword evidence="7" id="KW-1278">Translocase</keyword>
<evidence type="ECO:0000256" key="10">
    <source>
        <dbReference type="ARBA" id="ARBA00023014"/>
    </source>
</evidence>
<dbReference type="Pfam" id="PF04060">
    <property type="entry name" value="FeS"/>
    <property type="match status" value="1"/>
</dbReference>
<dbReference type="PANTHER" id="PTHR42859:SF3">
    <property type="entry name" value="ION-TRANSLOCATING OXIDOREDUCTASE COMPLEX SUBUNIT B"/>
    <property type="match status" value="1"/>
</dbReference>
<dbReference type="Gene3D" id="1.10.15.40">
    <property type="entry name" value="Electron transport complex subunit B, putative Fe-S cluster"/>
    <property type="match status" value="1"/>
</dbReference>
<protein>
    <submittedName>
        <fullName evidence="15">Electron transport complex subunit RsxB</fullName>
    </submittedName>
</protein>
<evidence type="ECO:0000256" key="12">
    <source>
        <dbReference type="SAM" id="Coils"/>
    </source>
</evidence>
<accession>A0A554XJ48</accession>
<keyword evidence="5" id="KW-0479">Metal-binding</keyword>
<feature type="coiled-coil region" evidence="12">
    <location>
        <begin position="174"/>
        <end position="201"/>
    </location>
</feature>
<keyword evidence="10" id="KW-0411">Iron-sulfur</keyword>
<keyword evidence="12" id="KW-0175">Coiled coil</keyword>
<evidence type="ECO:0000256" key="1">
    <source>
        <dbReference type="ARBA" id="ARBA00022448"/>
    </source>
</evidence>
<keyword evidence="4" id="KW-0997">Cell inner membrane</keyword>
<evidence type="ECO:0000256" key="7">
    <source>
        <dbReference type="ARBA" id="ARBA00022967"/>
    </source>
</evidence>
<evidence type="ECO:0000256" key="9">
    <source>
        <dbReference type="ARBA" id="ARBA00023004"/>
    </source>
</evidence>
<dbReference type="AlphaFoldDB" id="A0A554XJ48"/>
<evidence type="ECO:0000313" key="16">
    <source>
        <dbReference type="Proteomes" id="UP000318294"/>
    </source>
</evidence>
<sequence>MGSDSAVSGPEATCAALTERIDAVLPQTQCRRCGYPDCRAYAEAIARGQADINRCPPGGAEGIERLAAVTGRPVLPLDPACGREQPLAVAVIDETWCIGCTLCLKACPTDAIVGANKRMHTVIEGYCTGCELCVPVCPVDCIAMVNVSGQRTGWAAWTPAQAEQARTRYQARQARRSREVEEQAERRLHKAQAKLADLSAHSKHSDPAVLQRKRALIEAAIAKARAARAAAAPPPQ</sequence>
<reference evidence="15 16" key="1">
    <citation type="submission" date="2019-07" db="EMBL/GenBank/DDBJ databases">
        <title>Tepidimonas charontis SPSP-6 draft genome.</title>
        <authorList>
            <person name="Da Costa M.S."/>
            <person name="Froufe H.J.C."/>
            <person name="Egas C."/>
            <person name="Albuquerque L."/>
        </authorList>
    </citation>
    <scope>NUCLEOTIDE SEQUENCE [LARGE SCALE GENOMIC DNA]</scope>
    <source>
        <strain evidence="15 16">SPSP-6</strain>
    </source>
</reference>
<dbReference type="InterPro" id="IPR017900">
    <property type="entry name" value="4Fe4S_Fe_S_CS"/>
</dbReference>
<keyword evidence="2" id="KW-1003">Cell membrane</keyword>
<evidence type="ECO:0000259" key="14">
    <source>
        <dbReference type="PROSITE" id="PS51656"/>
    </source>
</evidence>
<dbReference type="InterPro" id="IPR017896">
    <property type="entry name" value="4Fe4S_Fe-S-bd"/>
</dbReference>
<evidence type="ECO:0000256" key="11">
    <source>
        <dbReference type="ARBA" id="ARBA00023136"/>
    </source>
</evidence>
<comment type="caution">
    <text evidence="15">The sequence shown here is derived from an EMBL/GenBank/DDBJ whole genome shotgun (WGS) entry which is preliminary data.</text>
</comment>
<dbReference type="NCBIfam" id="NF005415">
    <property type="entry name" value="PRK06991.1"/>
    <property type="match status" value="1"/>
</dbReference>
<keyword evidence="1" id="KW-0813">Transport</keyword>
<organism evidence="15 16">
    <name type="scientific">Tepidimonas charontis</name>
    <dbReference type="NCBI Taxonomy" id="2267262"/>
    <lineage>
        <taxon>Bacteria</taxon>
        <taxon>Pseudomonadati</taxon>
        <taxon>Pseudomonadota</taxon>
        <taxon>Betaproteobacteria</taxon>
        <taxon>Burkholderiales</taxon>
        <taxon>Tepidimonas</taxon>
    </lineage>
</organism>
<evidence type="ECO:0000256" key="4">
    <source>
        <dbReference type="ARBA" id="ARBA00022519"/>
    </source>
</evidence>
<dbReference type="PANTHER" id="PTHR42859">
    <property type="entry name" value="OXIDOREDUCTASE"/>
    <property type="match status" value="1"/>
</dbReference>
<feature type="domain" description="4Fe-4S ferredoxin-type" evidence="13">
    <location>
        <begin position="88"/>
        <end position="117"/>
    </location>
</feature>
<dbReference type="InterPro" id="IPR007202">
    <property type="entry name" value="4Fe-4S_dom"/>
</dbReference>
<evidence type="ECO:0000256" key="2">
    <source>
        <dbReference type="ARBA" id="ARBA00022475"/>
    </source>
</evidence>